<evidence type="ECO:0000256" key="1">
    <source>
        <dbReference type="ARBA" id="ARBA00004761"/>
    </source>
</evidence>
<gene>
    <name evidence="10" type="ORF">ISS99_22860</name>
</gene>
<dbReference type="Gene3D" id="3.40.50.300">
    <property type="entry name" value="P-loop containing nucleotide triphosphate hydrolases"/>
    <property type="match status" value="1"/>
</dbReference>
<dbReference type="NCBIfam" id="TIGR01313">
    <property type="entry name" value="therm_gnt_kin"/>
    <property type="match status" value="1"/>
</dbReference>
<comment type="catalytic activity">
    <reaction evidence="8 9">
        <text>D-gluconate + ATP = 6-phospho-D-gluconate + ADP + H(+)</text>
        <dbReference type="Rhea" id="RHEA:19433"/>
        <dbReference type="ChEBI" id="CHEBI:15378"/>
        <dbReference type="ChEBI" id="CHEBI:18391"/>
        <dbReference type="ChEBI" id="CHEBI:30616"/>
        <dbReference type="ChEBI" id="CHEBI:58759"/>
        <dbReference type="ChEBI" id="CHEBI:456216"/>
        <dbReference type="EC" id="2.7.1.12"/>
    </reaction>
</comment>
<dbReference type="CDD" id="cd02021">
    <property type="entry name" value="GntK"/>
    <property type="match status" value="1"/>
</dbReference>
<keyword evidence="11" id="KW-1185">Reference proteome</keyword>
<dbReference type="Proteomes" id="UP001430193">
    <property type="component" value="Unassembled WGS sequence"/>
</dbReference>
<dbReference type="PANTHER" id="PTHR43442">
    <property type="entry name" value="GLUCONOKINASE-RELATED"/>
    <property type="match status" value="1"/>
</dbReference>
<organism evidence="10 11">
    <name type="scientific">Dyella mobilis</name>
    <dbReference type="NCBI Taxonomy" id="1849582"/>
    <lineage>
        <taxon>Bacteria</taxon>
        <taxon>Pseudomonadati</taxon>
        <taxon>Pseudomonadota</taxon>
        <taxon>Gammaproteobacteria</taxon>
        <taxon>Lysobacterales</taxon>
        <taxon>Rhodanobacteraceae</taxon>
        <taxon>Dyella</taxon>
    </lineage>
</organism>
<comment type="caution">
    <text evidence="10">The sequence shown here is derived from an EMBL/GenBank/DDBJ whole genome shotgun (WGS) entry which is preliminary data.</text>
</comment>
<keyword evidence="6 9" id="KW-0418">Kinase</keyword>
<comment type="pathway">
    <text evidence="1">Carbohydrate acid metabolism.</text>
</comment>
<dbReference type="SUPFAM" id="SSF52540">
    <property type="entry name" value="P-loop containing nucleoside triphosphate hydrolases"/>
    <property type="match status" value="1"/>
</dbReference>
<dbReference type="InterPro" id="IPR027417">
    <property type="entry name" value="P-loop_NTPase"/>
</dbReference>
<dbReference type="InterPro" id="IPR006001">
    <property type="entry name" value="Therm_gnt_kin"/>
</dbReference>
<evidence type="ECO:0000313" key="11">
    <source>
        <dbReference type="Proteomes" id="UP001430193"/>
    </source>
</evidence>
<name>A0ABS2KMK0_9GAMM</name>
<keyword evidence="7 9" id="KW-0067">ATP-binding</keyword>
<accession>A0ABS2KMK0</accession>
<evidence type="ECO:0000256" key="2">
    <source>
        <dbReference type="ARBA" id="ARBA00008420"/>
    </source>
</evidence>
<keyword evidence="4 9" id="KW-0808">Transferase</keyword>
<dbReference type="Pfam" id="PF13671">
    <property type="entry name" value="AAA_33"/>
    <property type="match status" value="1"/>
</dbReference>
<comment type="similarity">
    <text evidence="2 9">Belongs to the gluconokinase GntK/GntV family.</text>
</comment>
<evidence type="ECO:0000256" key="4">
    <source>
        <dbReference type="ARBA" id="ARBA00022679"/>
    </source>
</evidence>
<evidence type="ECO:0000256" key="3">
    <source>
        <dbReference type="ARBA" id="ARBA00012054"/>
    </source>
</evidence>
<sequence>MRALVVMGVSGSGKSTVAQALCSRSGATMIEGDQFHPARNVQKMQAGIPLNDEDRQGWLELLVKAANERLATTQHVVVACSALKRSYRETLQQGIPYIGFVFLALSEAEATQRVTHRPGHFMPASLVRSQFDDLEPPHDEANVLTLSATQPVTDIVDEVMAWWPRTLDTGS</sequence>
<keyword evidence="5 9" id="KW-0547">Nucleotide-binding</keyword>
<evidence type="ECO:0000313" key="10">
    <source>
        <dbReference type="EMBL" id="MBM7132382.1"/>
    </source>
</evidence>
<evidence type="ECO:0000256" key="8">
    <source>
        <dbReference type="ARBA" id="ARBA00048090"/>
    </source>
</evidence>
<reference evidence="10" key="1">
    <citation type="submission" date="2020-10" db="EMBL/GenBank/DDBJ databases">
        <title>Phylogeny of dyella-like bacteria.</title>
        <authorList>
            <person name="Fu J."/>
        </authorList>
    </citation>
    <scope>NUCLEOTIDE SEQUENCE</scope>
    <source>
        <strain evidence="10">DHON07</strain>
    </source>
</reference>
<dbReference type="EMBL" id="JADIKF010000040">
    <property type="protein sequence ID" value="MBM7132382.1"/>
    <property type="molecule type" value="Genomic_DNA"/>
</dbReference>
<dbReference type="RefSeq" id="WP_239538312.1">
    <property type="nucleotide sequence ID" value="NZ_BSOC01000001.1"/>
</dbReference>
<protein>
    <recommendedName>
        <fullName evidence="3 9">Gluconokinase</fullName>
        <ecNumber evidence="3 9">2.7.1.12</ecNumber>
    </recommendedName>
</protein>
<evidence type="ECO:0000256" key="7">
    <source>
        <dbReference type="ARBA" id="ARBA00022840"/>
    </source>
</evidence>
<evidence type="ECO:0000256" key="9">
    <source>
        <dbReference type="RuleBase" id="RU363066"/>
    </source>
</evidence>
<dbReference type="EC" id="2.7.1.12" evidence="3 9"/>
<evidence type="ECO:0000256" key="5">
    <source>
        <dbReference type="ARBA" id="ARBA00022741"/>
    </source>
</evidence>
<dbReference type="PANTHER" id="PTHR43442:SF3">
    <property type="entry name" value="GLUCONOKINASE-RELATED"/>
    <property type="match status" value="1"/>
</dbReference>
<evidence type="ECO:0000256" key="6">
    <source>
        <dbReference type="ARBA" id="ARBA00022777"/>
    </source>
</evidence>
<proteinExistence type="inferred from homology"/>